<dbReference type="InterPro" id="IPR004045">
    <property type="entry name" value="Glutathione_S-Trfase_N"/>
</dbReference>
<evidence type="ECO:0000313" key="4">
    <source>
        <dbReference type="Proteomes" id="UP000826661"/>
    </source>
</evidence>
<keyword evidence="4" id="KW-1185">Reference proteome</keyword>
<dbReference type="PANTHER" id="PTHR32419:SF23">
    <property type="entry name" value="GLUTATHIONE S-TRANSFERASE (EUROFUNG)"/>
    <property type="match status" value="1"/>
</dbReference>
<dbReference type="CDD" id="cd03190">
    <property type="entry name" value="GST_C_Omega_like"/>
    <property type="match status" value="1"/>
</dbReference>
<dbReference type="SFLD" id="SFLDS00019">
    <property type="entry name" value="Glutathione_Transferase_(cytos"/>
    <property type="match status" value="1"/>
</dbReference>
<dbReference type="SUPFAM" id="SSF52833">
    <property type="entry name" value="Thioredoxin-like"/>
    <property type="match status" value="1"/>
</dbReference>
<sequence length="373" mass="42074">MAVDKPDMAVDKLGMAVDKLGMAVDKLGMAVVKLSMAVVHSGPNDSWHGVIRSGGQFPPEAGRYHLYVGLFCPFAHRALLVRSLKGLESLIDVSVVKPYPKGDDNGWPGWRFPASNDEYPGATVDKLFQSEYMHDVYFKSDAEYKGRYSVPVLWDTKTGTIVNNESAELLRWLPNAFNDVLPQDGQKSQLDLYPTHLRSEIDEITKWMQRDLNSGVYKAGFAETQEAYNQGVVTVFAALNHLESLIHRNGGPYILGKSLTELDIRAYATIIRFDAVYVQHFKCNLGTIRANYPVIHEWLKNLYWNVKGFKETTDFKHIKENYTKSHPKINPLAITPLGPFPDVEEGIDLDFAHLKPGSVRYPIVLERQAELYA</sequence>
<dbReference type="SFLD" id="SFLDG01148">
    <property type="entry name" value="Xi_(cytGST)"/>
    <property type="match status" value="1"/>
</dbReference>
<organism evidence="3 4">
    <name type="scientific">Trichoderma simmonsii</name>
    <dbReference type="NCBI Taxonomy" id="1491479"/>
    <lineage>
        <taxon>Eukaryota</taxon>
        <taxon>Fungi</taxon>
        <taxon>Dikarya</taxon>
        <taxon>Ascomycota</taxon>
        <taxon>Pezizomycotina</taxon>
        <taxon>Sordariomycetes</taxon>
        <taxon>Hypocreomycetidae</taxon>
        <taxon>Hypocreales</taxon>
        <taxon>Hypocreaceae</taxon>
        <taxon>Trichoderma</taxon>
    </lineage>
</organism>
<gene>
    <name evidence="3" type="ORF">H0G86_007336</name>
</gene>
<dbReference type="Gene3D" id="1.20.1050.10">
    <property type="match status" value="1"/>
</dbReference>
<comment type="similarity">
    <text evidence="1">Belongs to the GST superfamily.</text>
</comment>
<dbReference type="InterPro" id="IPR047047">
    <property type="entry name" value="GST_Omega-like_C"/>
</dbReference>
<reference evidence="3 4" key="1">
    <citation type="journal article" date="2021" name="BMC Genomics">
        <title>Telomere-to-telomere genome assembly of asparaginase-producing Trichoderma simmonsii.</title>
        <authorList>
            <person name="Chung D."/>
            <person name="Kwon Y.M."/>
            <person name="Yang Y."/>
        </authorList>
    </citation>
    <scope>NUCLEOTIDE SEQUENCE [LARGE SCALE GENOMIC DNA]</scope>
    <source>
        <strain evidence="3 4">GH-Sj1</strain>
    </source>
</reference>
<evidence type="ECO:0000256" key="1">
    <source>
        <dbReference type="ARBA" id="ARBA00007409"/>
    </source>
</evidence>
<feature type="domain" description="GST N-terminal" evidence="2">
    <location>
        <begin position="71"/>
        <end position="174"/>
    </location>
</feature>
<dbReference type="InterPro" id="IPR040079">
    <property type="entry name" value="Glutathione_S-Trfase"/>
</dbReference>
<dbReference type="SFLD" id="SFLDG01206">
    <property type="entry name" value="Xi.1"/>
    <property type="match status" value="1"/>
</dbReference>
<evidence type="ECO:0000259" key="2">
    <source>
        <dbReference type="Pfam" id="PF13409"/>
    </source>
</evidence>
<dbReference type="InterPro" id="IPR016639">
    <property type="entry name" value="GST_Omega/GSH"/>
</dbReference>
<dbReference type="Pfam" id="PF13410">
    <property type="entry name" value="GST_C_2"/>
    <property type="match status" value="1"/>
</dbReference>
<dbReference type="GO" id="GO:0004364">
    <property type="term" value="F:glutathione transferase activity"/>
    <property type="evidence" value="ECO:0007669"/>
    <property type="project" value="InterPro"/>
</dbReference>
<proteinExistence type="inferred from homology"/>
<dbReference type="InterPro" id="IPR036249">
    <property type="entry name" value="Thioredoxin-like_sf"/>
</dbReference>
<dbReference type="Gene3D" id="3.40.30.10">
    <property type="entry name" value="Glutaredoxin"/>
    <property type="match status" value="1"/>
</dbReference>
<dbReference type="PANTHER" id="PTHR32419">
    <property type="entry name" value="GLUTATHIONYL-HYDROQUINONE REDUCTASE"/>
    <property type="match status" value="1"/>
</dbReference>
<dbReference type="AlphaFoldDB" id="A0A8G0PI87"/>
<dbReference type="Pfam" id="PF13409">
    <property type="entry name" value="GST_N_2"/>
    <property type="match status" value="1"/>
</dbReference>
<keyword evidence="3" id="KW-0808">Transferase</keyword>
<name>A0A8G0PI87_9HYPO</name>
<dbReference type="FunFam" id="3.40.30.10:FF:000475">
    <property type="entry name" value="Cell wall organization protein/glutathione transferase (Gto3), putative"/>
    <property type="match status" value="1"/>
</dbReference>
<protein>
    <submittedName>
        <fullName evidence="3">Cell wall organization protein/glutathione transferase (Gto3)</fullName>
    </submittedName>
</protein>
<dbReference type="GO" id="GO:0005737">
    <property type="term" value="C:cytoplasm"/>
    <property type="evidence" value="ECO:0007669"/>
    <property type="project" value="TreeGrafter"/>
</dbReference>
<evidence type="ECO:0000313" key="3">
    <source>
        <dbReference type="EMBL" id="QYT00245.1"/>
    </source>
</evidence>
<dbReference type="SUPFAM" id="SSF47616">
    <property type="entry name" value="GST C-terminal domain-like"/>
    <property type="match status" value="1"/>
</dbReference>
<accession>A0A8G0PI87</accession>
<dbReference type="EMBL" id="CP075867">
    <property type="protein sequence ID" value="QYT00245.1"/>
    <property type="molecule type" value="Genomic_DNA"/>
</dbReference>
<dbReference type="Proteomes" id="UP000826661">
    <property type="component" value="Chromosome IV"/>
</dbReference>
<dbReference type="InterPro" id="IPR036282">
    <property type="entry name" value="Glutathione-S-Trfase_C_sf"/>
</dbReference>